<name>A0A062UJX5_9PROT</name>
<gene>
    <name evidence="1" type="ORF">HY30_18125</name>
</gene>
<comment type="caution">
    <text evidence="1">The sequence shown here is derived from an EMBL/GenBank/DDBJ whole genome shotgun (WGS) entry which is preliminary data.</text>
</comment>
<dbReference type="AlphaFoldDB" id="A0A062UJX5"/>
<evidence type="ECO:0000313" key="1">
    <source>
        <dbReference type="EMBL" id="KCZ56889.1"/>
    </source>
</evidence>
<dbReference type="InterPro" id="IPR011009">
    <property type="entry name" value="Kinase-like_dom_sf"/>
</dbReference>
<protein>
    <recommendedName>
        <fullName evidence="3">Aminoglycoside phosphotransferase domain-containing protein</fullName>
    </recommendedName>
</protein>
<dbReference type="eggNOG" id="COG0510">
    <property type="taxonomic scope" value="Bacteria"/>
</dbReference>
<evidence type="ECO:0000313" key="2">
    <source>
        <dbReference type="Proteomes" id="UP000027190"/>
    </source>
</evidence>
<dbReference type="OrthoDB" id="9814110at2"/>
<organism evidence="1 2">
    <name type="scientific">Hyphomonas chukchiensis</name>
    <dbReference type="NCBI Taxonomy" id="1280947"/>
    <lineage>
        <taxon>Bacteria</taxon>
        <taxon>Pseudomonadati</taxon>
        <taxon>Pseudomonadota</taxon>
        <taxon>Alphaproteobacteria</taxon>
        <taxon>Hyphomonadales</taxon>
        <taxon>Hyphomonadaceae</taxon>
        <taxon>Hyphomonas</taxon>
    </lineage>
</organism>
<dbReference type="RefSeq" id="WP_051615440.1">
    <property type="nucleotide sequence ID" value="NZ_AWFG01000038.1"/>
</dbReference>
<sequence>MQTDNSKNTLIIYDDRAPVTEQIARYVGQRSYGDIWFRNQSLYDSVVGMLPEWAAHRIIRVTSNTVLGLPYTALPQLSDAETVIVLAASGAPADAAALKAVIERVVLARDNVIDRPREPLFRYFKSVAEFIDTWEAFKTTPLHTLREPIADAKVLASPGPLEDISESANFLDFMAGATTPRGFNRMRAADIIYTKQSEDKAKIRAEHDYYRLLPEEMKHWFVGAFGYEEKNGIAEYKMPRRYMADAAIQWIHSAWSERDFKLFLERILYFLENRPEKKVSSEEVEKVARDLFEHKVRRRQAELMDSPIGASVSRFVSRATGESRLQGVFDKYFRLMERNWPAIKGDNKLVIGHGDPCLSNILYDKSNLLLQLIDPKGALTEAELWTHPLYDYCKLSHSILGDYDLINNKKFTVLLDPSANVELRVFGPQNAVFKQIFRSALKPSISYKALRLGEASLFLSMMPLHVDHADKVAAFLLRAESILSEIESHGGGA</sequence>
<dbReference type="EMBL" id="AWFG01000038">
    <property type="protein sequence ID" value="KCZ56889.1"/>
    <property type="molecule type" value="Genomic_DNA"/>
</dbReference>
<dbReference type="Proteomes" id="UP000027190">
    <property type="component" value="Unassembled WGS sequence"/>
</dbReference>
<accession>A0A062UJX5</accession>
<proteinExistence type="predicted"/>
<dbReference type="STRING" id="1280947.HY30_18125"/>
<dbReference type="PATRIC" id="fig|1280947.3.peg.2472"/>
<keyword evidence="2" id="KW-1185">Reference proteome</keyword>
<dbReference type="SUPFAM" id="SSF56112">
    <property type="entry name" value="Protein kinase-like (PK-like)"/>
    <property type="match status" value="1"/>
</dbReference>
<reference evidence="1 2" key="1">
    <citation type="journal article" date="2014" name="Antonie Van Leeuwenhoek">
        <title>Hyphomonas beringensis sp. nov. and Hyphomonas chukchiensis sp. nov., isolated from surface seawater of the Bering Sea and Chukchi Sea.</title>
        <authorList>
            <person name="Li C."/>
            <person name="Lai Q."/>
            <person name="Li G."/>
            <person name="Dong C."/>
            <person name="Wang J."/>
            <person name="Liao Y."/>
            <person name="Shao Z."/>
        </authorList>
    </citation>
    <scope>NUCLEOTIDE SEQUENCE [LARGE SCALE GENOMIC DNA]</scope>
    <source>
        <strain evidence="1 2">BH-BN04-4</strain>
    </source>
</reference>
<evidence type="ECO:0008006" key="3">
    <source>
        <dbReference type="Google" id="ProtNLM"/>
    </source>
</evidence>